<dbReference type="Proteomes" id="UP001500603">
    <property type="component" value="Unassembled WGS sequence"/>
</dbReference>
<dbReference type="Pfam" id="PF19950">
    <property type="entry name" value="DUF6412"/>
    <property type="match status" value="1"/>
</dbReference>
<evidence type="ECO:0008006" key="5">
    <source>
        <dbReference type="Google" id="ProtNLM"/>
    </source>
</evidence>
<feature type="region of interest" description="Disordered" evidence="1">
    <location>
        <begin position="60"/>
        <end position="99"/>
    </location>
</feature>
<dbReference type="RefSeq" id="WP_345495560.1">
    <property type="nucleotide sequence ID" value="NZ_BAABJM010000002.1"/>
</dbReference>
<evidence type="ECO:0000256" key="1">
    <source>
        <dbReference type="SAM" id="MobiDB-lite"/>
    </source>
</evidence>
<name>A0ABP9K7B6_9NOCA</name>
<reference evidence="4" key="1">
    <citation type="journal article" date="2019" name="Int. J. Syst. Evol. Microbiol.">
        <title>The Global Catalogue of Microorganisms (GCM) 10K type strain sequencing project: providing services to taxonomists for standard genome sequencing and annotation.</title>
        <authorList>
            <consortium name="The Broad Institute Genomics Platform"/>
            <consortium name="The Broad Institute Genome Sequencing Center for Infectious Disease"/>
            <person name="Wu L."/>
            <person name="Ma J."/>
        </authorList>
    </citation>
    <scope>NUCLEOTIDE SEQUENCE [LARGE SCALE GENOMIC DNA]</scope>
    <source>
        <strain evidence="4">JCM 18298</strain>
    </source>
</reference>
<evidence type="ECO:0000313" key="3">
    <source>
        <dbReference type="EMBL" id="GAA5052881.1"/>
    </source>
</evidence>
<organism evidence="3 4">
    <name type="scientific">Nocardia callitridis</name>
    <dbReference type="NCBI Taxonomy" id="648753"/>
    <lineage>
        <taxon>Bacteria</taxon>
        <taxon>Bacillati</taxon>
        <taxon>Actinomycetota</taxon>
        <taxon>Actinomycetes</taxon>
        <taxon>Mycobacteriales</taxon>
        <taxon>Nocardiaceae</taxon>
        <taxon>Nocardia</taxon>
    </lineage>
</organism>
<comment type="caution">
    <text evidence="3">The sequence shown here is derived from an EMBL/GenBank/DDBJ whole genome shotgun (WGS) entry which is preliminary data.</text>
</comment>
<feature type="transmembrane region" description="Helical" evidence="2">
    <location>
        <begin position="31"/>
        <end position="52"/>
    </location>
</feature>
<evidence type="ECO:0000313" key="4">
    <source>
        <dbReference type="Proteomes" id="UP001500603"/>
    </source>
</evidence>
<keyword evidence="2" id="KW-0812">Transmembrane</keyword>
<sequence>MMTRVRSLTYAVLAFVVPVLALCAIPVGEPAAMAAVGIVAATLVVAVVALHAGDRFVVPVSNSGPPPSAQSRRRGHFLRQSNPDTPGRPRPRAPGFAAA</sequence>
<keyword evidence="4" id="KW-1185">Reference proteome</keyword>
<protein>
    <recommendedName>
        <fullName evidence="5">Secreted protein</fullName>
    </recommendedName>
</protein>
<proteinExistence type="predicted"/>
<keyword evidence="2" id="KW-0472">Membrane</keyword>
<evidence type="ECO:0000256" key="2">
    <source>
        <dbReference type="SAM" id="Phobius"/>
    </source>
</evidence>
<accession>A0ABP9K7B6</accession>
<dbReference type="InterPro" id="IPR045635">
    <property type="entry name" value="DUF6412"/>
</dbReference>
<keyword evidence="2" id="KW-1133">Transmembrane helix</keyword>
<dbReference type="EMBL" id="BAABJM010000002">
    <property type="protein sequence ID" value="GAA5052881.1"/>
    <property type="molecule type" value="Genomic_DNA"/>
</dbReference>
<gene>
    <name evidence="3" type="ORF">GCM10023318_26100</name>
</gene>